<dbReference type="OrthoDB" id="7631574at2"/>
<name>A0A1T5K3W1_9BACT</name>
<evidence type="ECO:0000313" key="4">
    <source>
        <dbReference type="Proteomes" id="UP000190961"/>
    </source>
</evidence>
<evidence type="ECO:0000313" key="3">
    <source>
        <dbReference type="EMBL" id="SKC58158.1"/>
    </source>
</evidence>
<dbReference type="STRING" id="688867.SAMN05660236_1769"/>
<dbReference type="PANTHER" id="PTHR44520">
    <property type="entry name" value="RESPONSE REGULATOR RCP1-RELATED"/>
    <property type="match status" value="1"/>
</dbReference>
<dbReference type="Pfam" id="PF00072">
    <property type="entry name" value="Response_reg"/>
    <property type="match status" value="1"/>
</dbReference>
<feature type="modified residue" description="4-aspartylphosphate" evidence="1">
    <location>
        <position position="62"/>
    </location>
</feature>
<dbReference type="InterPro" id="IPR001789">
    <property type="entry name" value="Sig_transdc_resp-reg_receiver"/>
</dbReference>
<keyword evidence="4" id="KW-1185">Reference proteome</keyword>
<sequence>MNQKQLIQNIYYADDDQDDVLLFKDVFVELGQPINLTIAENGIVLLEKLLATRQHPDVIFMDLNMPLKNGFQCLKEIKTHTSLQEIPVVILSTSSAMDNIEKSYQLGAFQYIQKPMRFSLLKTEIEKCLVKVIGRYQN</sequence>
<dbReference type="SMART" id="SM00448">
    <property type="entry name" value="REC"/>
    <property type="match status" value="1"/>
</dbReference>
<dbReference type="EMBL" id="FUZU01000001">
    <property type="protein sequence ID" value="SKC58158.1"/>
    <property type="molecule type" value="Genomic_DNA"/>
</dbReference>
<proteinExistence type="predicted"/>
<reference evidence="3 4" key="1">
    <citation type="submission" date="2017-02" db="EMBL/GenBank/DDBJ databases">
        <authorList>
            <person name="Peterson S.W."/>
        </authorList>
    </citation>
    <scope>NUCLEOTIDE SEQUENCE [LARGE SCALE GENOMIC DNA]</scope>
    <source>
        <strain evidence="3 4">DSM 25262</strain>
    </source>
</reference>
<dbReference type="GO" id="GO:0000160">
    <property type="term" value="P:phosphorelay signal transduction system"/>
    <property type="evidence" value="ECO:0007669"/>
    <property type="project" value="InterPro"/>
</dbReference>
<dbReference type="SUPFAM" id="SSF52172">
    <property type="entry name" value="CheY-like"/>
    <property type="match status" value="1"/>
</dbReference>
<organism evidence="3 4">
    <name type="scientific">Ohtaekwangia koreensis</name>
    <dbReference type="NCBI Taxonomy" id="688867"/>
    <lineage>
        <taxon>Bacteria</taxon>
        <taxon>Pseudomonadati</taxon>
        <taxon>Bacteroidota</taxon>
        <taxon>Cytophagia</taxon>
        <taxon>Cytophagales</taxon>
        <taxon>Fulvivirgaceae</taxon>
        <taxon>Ohtaekwangia</taxon>
    </lineage>
</organism>
<dbReference type="Proteomes" id="UP000190961">
    <property type="component" value="Unassembled WGS sequence"/>
</dbReference>
<dbReference type="RefSeq" id="WP_079686287.1">
    <property type="nucleotide sequence ID" value="NZ_FUZU01000001.1"/>
</dbReference>
<dbReference type="InterPro" id="IPR011006">
    <property type="entry name" value="CheY-like_superfamily"/>
</dbReference>
<dbReference type="PANTHER" id="PTHR44520:SF2">
    <property type="entry name" value="RESPONSE REGULATOR RCP1"/>
    <property type="match status" value="1"/>
</dbReference>
<accession>A0A1T5K3W1</accession>
<evidence type="ECO:0000256" key="1">
    <source>
        <dbReference type="PROSITE-ProRule" id="PRU00169"/>
    </source>
</evidence>
<dbReference type="PROSITE" id="PS50110">
    <property type="entry name" value="RESPONSE_REGULATORY"/>
    <property type="match status" value="1"/>
</dbReference>
<evidence type="ECO:0000259" key="2">
    <source>
        <dbReference type="PROSITE" id="PS50110"/>
    </source>
</evidence>
<dbReference type="Gene3D" id="3.40.50.2300">
    <property type="match status" value="1"/>
</dbReference>
<dbReference type="InterPro" id="IPR052893">
    <property type="entry name" value="TCS_response_regulator"/>
</dbReference>
<dbReference type="AlphaFoldDB" id="A0A1T5K3W1"/>
<gene>
    <name evidence="3" type="ORF">SAMN05660236_1769</name>
</gene>
<feature type="domain" description="Response regulatory" evidence="2">
    <location>
        <begin position="9"/>
        <end position="129"/>
    </location>
</feature>
<keyword evidence="1" id="KW-0597">Phosphoprotein</keyword>
<protein>
    <submittedName>
        <fullName evidence="3">CheY chemotaxis protein or a CheY-like REC (Receiver) domain</fullName>
    </submittedName>
</protein>